<dbReference type="InterPro" id="IPR013942">
    <property type="entry name" value="Mediator_Med19_fun"/>
</dbReference>
<evidence type="ECO:0000256" key="9">
    <source>
        <dbReference type="RuleBase" id="RU364151"/>
    </source>
</evidence>
<dbReference type="RefSeq" id="XP_007873029.1">
    <property type="nucleotide sequence ID" value="XM_007874838.1"/>
</dbReference>
<comment type="subcellular location">
    <subcellularLocation>
        <location evidence="1 9">Nucleus</location>
    </subcellularLocation>
</comment>
<dbReference type="PANTHER" id="PTHR28270:SF1">
    <property type="entry name" value="MEDIATOR OF RNA POLYMERASE II TRANSCRIPTION SUBUNIT 19"/>
    <property type="match status" value="1"/>
</dbReference>
<evidence type="ECO:0000313" key="12">
    <source>
        <dbReference type="Proteomes" id="UP000011958"/>
    </source>
</evidence>
<keyword evidence="4 9" id="KW-0805">Transcription regulation</keyword>
<evidence type="ECO:0000256" key="8">
    <source>
        <dbReference type="ARBA" id="ARBA00032018"/>
    </source>
</evidence>
<keyword evidence="6 9" id="KW-0804">Transcription</keyword>
<evidence type="ECO:0000256" key="10">
    <source>
        <dbReference type="SAM" id="MobiDB-lite"/>
    </source>
</evidence>
<dbReference type="Proteomes" id="UP000011958">
    <property type="component" value="Unassembled WGS sequence"/>
</dbReference>
<dbReference type="GO" id="GO:0006367">
    <property type="term" value="P:transcription initiation at RNA polymerase II promoter"/>
    <property type="evidence" value="ECO:0007669"/>
    <property type="project" value="EnsemblFungi"/>
</dbReference>
<dbReference type="HOGENOM" id="CLU_1525805_0_0_1"/>
<proteinExistence type="inferred from homology"/>
<evidence type="ECO:0000256" key="2">
    <source>
        <dbReference type="ARBA" id="ARBA00009259"/>
    </source>
</evidence>
<comment type="caution">
    <text evidence="11">The sequence shown here is derived from an EMBL/GenBank/DDBJ whole genome shotgun (WGS) entry which is preliminary data.</text>
</comment>
<dbReference type="STRING" id="1069680.M7PIX4"/>
<reference evidence="12" key="1">
    <citation type="journal article" date="2016" name="Nat. Commun.">
        <title>Genome analysis of three Pneumocystis species reveals adaptation mechanisms to life exclusively in mammalian hosts.</title>
        <authorList>
            <person name="Ma L."/>
            <person name="Chen Z."/>
            <person name="Huang D.W."/>
            <person name="Kutty G."/>
            <person name="Ishihara M."/>
            <person name="Wang H."/>
            <person name="Abouelleil A."/>
            <person name="Bishop L."/>
            <person name="Davey E."/>
            <person name="Deng R."/>
            <person name="Deng X."/>
            <person name="Fan L."/>
            <person name="Fantoni G."/>
            <person name="Fitzgerald M."/>
            <person name="Gogineni E."/>
            <person name="Goldberg J.M."/>
            <person name="Handley G."/>
            <person name="Hu X."/>
            <person name="Huber C."/>
            <person name="Jiao X."/>
            <person name="Jones K."/>
            <person name="Levin J.Z."/>
            <person name="Liu Y."/>
            <person name="Macdonald P."/>
            <person name="Melnikov A."/>
            <person name="Raley C."/>
            <person name="Sassi M."/>
            <person name="Sherman B.T."/>
            <person name="Song X."/>
            <person name="Sykes S."/>
            <person name="Tran B."/>
            <person name="Walsh L."/>
            <person name="Xia Y."/>
            <person name="Yang J."/>
            <person name="Young S."/>
            <person name="Zeng Q."/>
            <person name="Zheng X."/>
            <person name="Stephens R."/>
            <person name="Nusbaum C."/>
            <person name="Birren B.W."/>
            <person name="Azadi P."/>
            <person name="Lempicki R.A."/>
            <person name="Cuomo C.A."/>
            <person name="Kovacs J.A."/>
        </authorList>
    </citation>
    <scope>NUCLEOTIDE SEQUENCE [LARGE SCALE GENOMIC DNA]</scope>
    <source>
        <strain evidence="12">B123</strain>
    </source>
</reference>
<keyword evidence="7 9" id="KW-0539">Nucleus</keyword>
<dbReference type="GO" id="GO:0006357">
    <property type="term" value="P:regulation of transcription by RNA polymerase II"/>
    <property type="evidence" value="ECO:0007669"/>
    <property type="project" value="InterPro"/>
</dbReference>
<evidence type="ECO:0000256" key="7">
    <source>
        <dbReference type="ARBA" id="ARBA00023242"/>
    </source>
</evidence>
<comment type="function">
    <text evidence="9">Component of the Mediator complex, a coactivator involved in the regulated transcription of nearly all RNA polymerase II-dependent genes. Mediator functions as a bridge to convey information from gene-specific regulatory proteins to the basal RNA polymerase II transcription machinery. Mediator is recruited to promoters by direct interactions with regulatory proteins and serves as a scaffold for the assembly of a functional preinitiation complex with RNA polymerase II and the general transcription factors.</text>
</comment>
<evidence type="ECO:0000256" key="6">
    <source>
        <dbReference type="ARBA" id="ARBA00023163"/>
    </source>
</evidence>
<evidence type="ECO:0000256" key="3">
    <source>
        <dbReference type="ARBA" id="ARBA00019615"/>
    </source>
</evidence>
<dbReference type="EMBL" id="AFWA02000006">
    <property type="protein sequence ID" value="EMR10399.1"/>
    <property type="molecule type" value="Genomic_DNA"/>
</dbReference>
<evidence type="ECO:0000256" key="4">
    <source>
        <dbReference type="ARBA" id="ARBA00023015"/>
    </source>
</evidence>
<name>M7PIX4_PNEMU</name>
<dbReference type="eggNOG" id="ENOG502R765">
    <property type="taxonomic scope" value="Eukaryota"/>
</dbReference>
<dbReference type="GO" id="GO:0070847">
    <property type="term" value="C:core mediator complex"/>
    <property type="evidence" value="ECO:0007669"/>
    <property type="project" value="TreeGrafter"/>
</dbReference>
<dbReference type="GO" id="GO:0016592">
    <property type="term" value="C:mediator complex"/>
    <property type="evidence" value="ECO:0007669"/>
    <property type="project" value="EnsemblFungi"/>
</dbReference>
<evidence type="ECO:0000313" key="11">
    <source>
        <dbReference type="EMBL" id="EMR10399.1"/>
    </source>
</evidence>
<dbReference type="VEuPathDB" id="FungiDB:PNEG_01114"/>
<comment type="similarity">
    <text evidence="2 9">Belongs to the Mediator complex subunit 19 family.</text>
</comment>
<comment type="subunit">
    <text evidence="9">Component of the Mediator complex.</text>
</comment>
<accession>M7PIX4</accession>
<evidence type="ECO:0000256" key="1">
    <source>
        <dbReference type="ARBA" id="ARBA00004123"/>
    </source>
</evidence>
<organism evidence="11 12">
    <name type="scientific">Pneumocystis murina (strain B123)</name>
    <name type="common">Mouse pneumocystis pneumonia agent</name>
    <name type="synonym">Pneumocystis carinii f. sp. muris</name>
    <dbReference type="NCBI Taxonomy" id="1069680"/>
    <lineage>
        <taxon>Eukaryota</taxon>
        <taxon>Fungi</taxon>
        <taxon>Dikarya</taxon>
        <taxon>Ascomycota</taxon>
        <taxon>Taphrinomycotina</taxon>
        <taxon>Pneumocystomycetes</taxon>
        <taxon>Pneumocystaceae</taxon>
        <taxon>Pneumocystis</taxon>
    </lineage>
</organism>
<keyword evidence="5 9" id="KW-0010">Activator</keyword>
<sequence>MDEQKEEIQTFHFVNYSSHSITLPSVTDDLQKMYGLSSLASRVARVDEFGNKKKMRQSYKGHIQQFPGKNVILKDRFIRDLIFGPKEEKLDKFIENLDSELIEAAFSLQPGPVPGFDSSVFGSSNTEKKNELYNEKDTMLSVSLENFKRHSKKKKRKHEDYEQSIGLEQKKYRKAN</sequence>
<keyword evidence="12" id="KW-1185">Reference proteome</keyword>
<dbReference type="AlphaFoldDB" id="M7PIX4"/>
<dbReference type="GeneID" id="19894811"/>
<evidence type="ECO:0000256" key="5">
    <source>
        <dbReference type="ARBA" id="ARBA00023159"/>
    </source>
</evidence>
<protein>
    <recommendedName>
        <fullName evidence="3 9">Mediator of RNA polymerase II transcription subunit 19</fullName>
    </recommendedName>
    <alternativeName>
        <fullName evidence="8 9">Mediator complex subunit 19</fullName>
    </alternativeName>
</protein>
<feature type="region of interest" description="Disordered" evidence="10">
    <location>
        <begin position="145"/>
        <end position="176"/>
    </location>
</feature>
<gene>
    <name evidence="9" type="primary">MED19</name>
    <name evidence="11" type="ORF">PNEG_01114</name>
</gene>
<dbReference type="PANTHER" id="PTHR28270">
    <property type="entry name" value="MEDIATOR OF RNA POLYMERASE II TRANSCRIPTION SUBUNIT 19"/>
    <property type="match status" value="1"/>
</dbReference>
<dbReference type="OrthoDB" id="2160599at2759"/>
<dbReference type="Pfam" id="PF08633">
    <property type="entry name" value="Rox3"/>
    <property type="match status" value="1"/>
</dbReference>
<dbReference type="GO" id="GO:0003712">
    <property type="term" value="F:transcription coregulator activity"/>
    <property type="evidence" value="ECO:0007669"/>
    <property type="project" value="InterPro"/>
</dbReference>